<sequence>LEAEAESGNCRKFFQLIRATGSKKSGVSEAICEDDEMPITNIHRRLGRLAEFFE</sequence>
<accession>A0A183JEZ7</accession>
<dbReference type="AlphaFoldDB" id="A0A183JEZ7"/>
<evidence type="ECO:0000313" key="1">
    <source>
        <dbReference type="WBParaSite" id="SCUD_0000126001-mRNA-1"/>
    </source>
</evidence>
<reference evidence="1" key="1">
    <citation type="submission" date="2016-06" db="UniProtKB">
        <authorList>
            <consortium name="WormBaseParasite"/>
        </authorList>
    </citation>
    <scope>IDENTIFICATION</scope>
</reference>
<proteinExistence type="predicted"/>
<protein>
    <submittedName>
        <fullName evidence="1">Kinesin motor domain-containing protein</fullName>
    </submittedName>
</protein>
<dbReference type="WBParaSite" id="SCUD_0000126001-mRNA-1">
    <property type="protein sequence ID" value="SCUD_0000126001-mRNA-1"/>
    <property type="gene ID" value="SCUD_0000126001"/>
</dbReference>
<organism evidence="1">
    <name type="scientific">Schistosoma curassoni</name>
    <dbReference type="NCBI Taxonomy" id="6186"/>
    <lineage>
        <taxon>Eukaryota</taxon>
        <taxon>Metazoa</taxon>
        <taxon>Spiralia</taxon>
        <taxon>Lophotrochozoa</taxon>
        <taxon>Platyhelminthes</taxon>
        <taxon>Trematoda</taxon>
        <taxon>Digenea</taxon>
        <taxon>Strigeidida</taxon>
        <taxon>Schistosomatoidea</taxon>
        <taxon>Schistosomatidae</taxon>
        <taxon>Schistosoma</taxon>
    </lineage>
</organism>
<name>A0A183JEZ7_9TREM</name>